<dbReference type="Pfam" id="PF04909">
    <property type="entry name" value="Amidohydro_2"/>
    <property type="match status" value="1"/>
</dbReference>
<evidence type="ECO:0000313" key="4">
    <source>
        <dbReference type="Proteomes" id="UP000782312"/>
    </source>
</evidence>
<name>A0A932HX82_UNCTE</name>
<dbReference type="GO" id="GO:0016831">
    <property type="term" value="F:carboxy-lyase activity"/>
    <property type="evidence" value="ECO:0007669"/>
    <property type="project" value="InterPro"/>
</dbReference>
<gene>
    <name evidence="3" type="ORF">HYZ11_04890</name>
</gene>
<dbReference type="GO" id="GO:0019748">
    <property type="term" value="P:secondary metabolic process"/>
    <property type="evidence" value="ECO:0007669"/>
    <property type="project" value="TreeGrafter"/>
</dbReference>
<dbReference type="EMBL" id="JACPUR010000013">
    <property type="protein sequence ID" value="MBI3126922.1"/>
    <property type="molecule type" value="Genomic_DNA"/>
</dbReference>
<accession>A0A932HX82</accession>
<organism evidence="3 4">
    <name type="scientific">Tectimicrobiota bacterium</name>
    <dbReference type="NCBI Taxonomy" id="2528274"/>
    <lineage>
        <taxon>Bacteria</taxon>
        <taxon>Pseudomonadati</taxon>
        <taxon>Nitrospinota/Tectimicrobiota group</taxon>
        <taxon>Candidatus Tectimicrobiota</taxon>
    </lineage>
</organism>
<dbReference type="SUPFAM" id="SSF51556">
    <property type="entry name" value="Metallo-dependent hydrolases"/>
    <property type="match status" value="1"/>
</dbReference>
<proteinExistence type="predicted"/>
<dbReference type="GO" id="GO:0005737">
    <property type="term" value="C:cytoplasm"/>
    <property type="evidence" value="ECO:0007669"/>
    <property type="project" value="TreeGrafter"/>
</dbReference>
<dbReference type="GO" id="GO:0016787">
    <property type="term" value="F:hydrolase activity"/>
    <property type="evidence" value="ECO:0007669"/>
    <property type="project" value="InterPro"/>
</dbReference>
<dbReference type="InterPro" id="IPR006680">
    <property type="entry name" value="Amidohydro-rel"/>
</dbReference>
<reference evidence="3" key="1">
    <citation type="submission" date="2020-07" db="EMBL/GenBank/DDBJ databases">
        <title>Huge and variable diversity of episymbiotic CPR bacteria and DPANN archaea in groundwater ecosystems.</title>
        <authorList>
            <person name="He C.Y."/>
            <person name="Keren R."/>
            <person name="Whittaker M."/>
            <person name="Farag I.F."/>
            <person name="Doudna J."/>
            <person name="Cate J.H.D."/>
            <person name="Banfield J.F."/>
        </authorList>
    </citation>
    <scope>NUCLEOTIDE SEQUENCE</scope>
    <source>
        <strain evidence="3">NC_groundwater_763_Ag_S-0.2um_68_21</strain>
    </source>
</reference>
<protein>
    <submittedName>
        <fullName evidence="3">Amidohydrolase</fullName>
    </submittedName>
</protein>
<dbReference type="AlphaFoldDB" id="A0A932HX82"/>
<keyword evidence="1" id="KW-0456">Lyase</keyword>
<feature type="domain" description="Amidohydrolase-related" evidence="2">
    <location>
        <begin position="3"/>
        <end position="331"/>
    </location>
</feature>
<sequence>MRIDAHAHLFPERFLRRIEALGDKYPVQIRRPRPGADRVFYAGGREFYTYTPDFYDVDVRLGQMAESGVDAQVLSLAPPMVYWAEPELARELCQLYNDEVATIVRRHPGKFAALAAVPLQDTEAAVEELKRAVREDGARGVMLPSVIGSEDVDSPRLFSFYEAVCDLGLPIFLHPIPRPGPEGLRLRDYRLDVTVGFVMDTTLAAARLVQSGILPRLPGLEVMLSHLGGTVPFLWGRLSGGFKMFAGEWEWGDPADHFARMYLDAICYRPEPLAYVARLVGAERILYGSDDPFFGAENMRQAAETIERCTELDAAAKRMIFGGNAARLFRLEARAGAPSSSRRPDA</sequence>
<evidence type="ECO:0000313" key="3">
    <source>
        <dbReference type="EMBL" id="MBI3126922.1"/>
    </source>
</evidence>
<dbReference type="PANTHER" id="PTHR21240">
    <property type="entry name" value="2-AMINO-3-CARBOXYLMUCONATE-6-SEMIALDEHYDE DECARBOXYLASE"/>
    <property type="match status" value="1"/>
</dbReference>
<evidence type="ECO:0000259" key="2">
    <source>
        <dbReference type="Pfam" id="PF04909"/>
    </source>
</evidence>
<dbReference type="InterPro" id="IPR032465">
    <property type="entry name" value="ACMSD"/>
</dbReference>
<dbReference type="PANTHER" id="PTHR21240:SF28">
    <property type="entry name" value="ISO-OROTATE DECARBOXYLASE (EUROFUNG)"/>
    <property type="match status" value="1"/>
</dbReference>
<dbReference type="InterPro" id="IPR032466">
    <property type="entry name" value="Metal_Hydrolase"/>
</dbReference>
<comment type="caution">
    <text evidence="3">The sequence shown here is derived from an EMBL/GenBank/DDBJ whole genome shotgun (WGS) entry which is preliminary data.</text>
</comment>
<evidence type="ECO:0000256" key="1">
    <source>
        <dbReference type="ARBA" id="ARBA00023239"/>
    </source>
</evidence>
<dbReference type="Proteomes" id="UP000782312">
    <property type="component" value="Unassembled WGS sequence"/>
</dbReference>
<dbReference type="Gene3D" id="3.20.20.140">
    <property type="entry name" value="Metal-dependent hydrolases"/>
    <property type="match status" value="1"/>
</dbReference>